<dbReference type="Gene3D" id="2.160.20.10">
    <property type="entry name" value="Single-stranded right-handed beta-helix, Pectin lyase-like"/>
    <property type="match status" value="2"/>
</dbReference>
<dbReference type="NCBIfam" id="TIGR03804">
    <property type="entry name" value="para_beta_helix"/>
    <property type="match status" value="2"/>
</dbReference>
<dbReference type="InterPro" id="IPR022441">
    <property type="entry name" value="Para_beta_helix_rpt-2"/>
</dbReference>
<dbReference type="InterPro" id="IPR039448">
    <property type="entry name" value="Beta_helix"/>
</dbReference>
<dbReference type="GO" id="GO:0044423">
    <property type="term" value="C:virion component"/>
    <property type="evidence" value="ECO:0007669"/>
    <property type="project" value="UniProtKB-KW"/>
</dbReference>
<keyword evidence="2" id="KW-0946">Virion</keyword>
<comment type="subcellular location">
    <subcellularLocation>
        <location evidence="1">Virion</location>
    </subcellularLocation>
</comment>
<dbReference type="InterPro" id="IPR011050">
    <property type="entry name" value="Pectin_lyase_fold/virulence"/>
</dbReference>
<evidence type="ECO:0000313" key="5">
    <source>
        <dbReference type="EMBL" id="QKN88219.1"/>
    </source>
</evidence>
<evidence type="ECO:0000313" key="6">
    <source>
        <dbReference type="Proteomes" id="UP000509405"/>
    </source>
</evidence>
<protein>
    <submittedName>
        <fullName evidence="5">Putative tailspike</fullName>
    </submittedName>
</protein>
<evidence type="ECO:0000259" key="4">
    <source>
        <dbReference type="Pfam" id="PF13229"/>
    </source>
</evidence>
<feature type="domain" description="Right handed beta helix" evidence="4">
    <location>
        <begin position="370"/>
        <end position="524"/>
    </location>
</feature>
<reference evidence="5 6" key="1">
    <citation type="submission" date="2020-05" db="EMBL/GenBank/DDBJ databases">
        <authorList>
            <person name="Piligrimova E."/>
            <person name="Kazantseva O."/>
            <person name="Skorynina A."/>
            <person name="Shadrin A."/>
        </authorList>
    </citation>
    <scope>NUCLEOTIDE SEQUENCE [LARGE SCALE GENOMIC DNA]</scope>
</reference>
<dbReference type="InterPro" id="IPR012334">
    <property type="entry name" value="Pectin_lyas_fold"/>
</dbReference>
<feature type="compositionally biased region" description="Polar residues" evidence="3">
    <location>
        <begin position="529"/>
        <end position="543"/>
    </location>
</feature>
<dbReference type="SUPFAM" id="SSF51126">
    <property type="entry name" value="Pectin lyase-like"/>
    <property type="match status" value="2"/>
</dbReference>
<dbReference type="InterPro" id="IPR006626">
    <property type="entry name" value="PbH1"/>
</dbReference>
<dbReference type="EMBL" id="MT422786">
    <property type="protein sequence ID" value="QKN88219.1"/>
    <property type="molecule type" value="Genomic_DNA"/>
</dbReference>
<evidence type="ECO:0000256" key="3">
    <source>
        <dbReference type="SAM" id="MobiDB-lite"/>
    </source>
</evidence>
<sequence length="543" mass="58565">MGAKTSNYGFSLWDTGDRIEVTANEQTANWNALEDWIVKRNGYLVNAKGGYRLGSNGKPLVGDATNATLDDQPAIQAALTKCKDDGGGIVFLPAGNYALKNTCVIYSNTTFIMHPQARIYRNKPNIGAFFRNGDTGASYTGYNGHGNIHVIGGYLDGNIENYDYRFNFFSFGHGYNITFENIYMKDTQTYHAIEINSTNKAVFKNLTCDGYSLDSEFQQTTPNRRTEAIQIDGMYGQDVFGSFGAYDNTPCNDITVESCTFRNWNRGVGSHSSATGAHHRNIRVVNNHFENIEDIAVVSCMWDNAVIDSNTFRTVGGGVWLRVKDSTDATFGYAISNNTFRTVTLGTSARHAIRVSGQDDADTSFKLRTVSITGNTIENTTDTSIYVDRVWRTTISGNTINNATTSGIYITGCEFGSITGNSIIGCGSYGIGLNDSNWFAINGNLVSNTDLSGIYLSNSKECAITGNTTRRNGLAGGDNQGIRLVTNSDNCTVTGNSHVSGSGEADRAILCSGSTKKNVTVGNNGGGKSITNNSTDGVSSGNL</sequence>
<gene>
    <name evidence="5" type="ORF">Novomoskovsk_31</name>
</gene>
<organism evidence="5 6">
    <name type="scientific">Bacillus phage Novomoskovsk</name>
    <dbReference type="NCBI Taxonomy" id="2736258"/>
    <lineage>
        <taxon>Viruses</taxon>
        <taxon>Duplodnaviria</taxon>
        <taxon>Heunggongvirae</taxon>
        <taxon>Uroviricota</taxon>
        <taxon>Caudoviricetes</taxon>
        <taxon>Ehrlichviridae</taxon>
        <taxon>Andromedavirus</taxon>
        <taxon>Andromedavirus novomoskovsk</taxon>
    </lineage>
</organism>
<dbReference type="GO" id="GO:0019058">
    <property type="term" value="P:viral life cycle"/>
    <property type="evidence" value="ECO:0007669"/>
    <property type="project" value="UniProtKB-ARBA"/>
</dbReference>
<accession>A0A6M9Z7B1</accession>
<name>A0A6M9Z7B1_9CAUD</name>
<keyword evidence="6" id="KW-1185">Reference proteome</keyword>
<dbReference type="GO" id="GO:0051701">
    <property type="term" value="P:biological process involved in interaction with host"/>
    <property type="evidence" value="ECO:0007669"/>
    <property type="project" value="UniProtKB-ARBA"/>
</dbReference>
<dbReference type="Proteomes" id="UP000509405">
    <property type="component" value="Segment"/>
</dbReference>
<evidence type="ECO:0000256" key="1">
    <source>
        <dbReference type="ARBA" id="ARBA00004328"/>
    </source>
</evidence>
<proteinExistence type="predicted"/>
<evidence type="ECO:0000256" key="2">
    <source>
        <dbReference type="ARBA" id="ARBA00022844"/>
    </source>
</evidence>
<dbReference type="Pfam" id="PF13229">
    <property type="entry name" value="Beta_helix"/>
    <property type="match status" value="1"/>
</dbReference>
<feature type="region of interest" description="Disordered" evidence="3">
    <location>
        <begin position="522"/>
        <end position="543"/>
    </location>
</feature>
<dbReference type="SMART" id="SM00710">
    <property type="entry name" value="PbH1"/>
    <property type="match status" value="10"/>
</dbReference>